<reference evidence="2 3" key="1">
    <citation type="submission" date="2018-06" db="EMBL/GenBank/DDBJ databases">
        <title>Genome Sequence of the Brown Rot Fungal Pathogen Monilinia fructigena.</title>
        <authorList>
            <person name="Landi L."/>
            <person name="De Miccolis Angelini R.M."/>
            <person name="Pollastro S."/>
            <person name="Abate D."/>
            <person name="Faretra F."/>
            <person name="Romanazzi G."/>
        </authorList>
    </citation>
    <scope>NUCLEOTIDE SEQUENCE [LARGE SCALE GENOMIC DNA]</scope>
    <source>
        <strain evidence="2 3">Mfrg269</strain>
    </source>
</reference>
<dbReference type="EMBL" id="QKRW01000013">
    <property type="protein sequence ID" value="RAL64751.1"/>
    <property type="molecule type" value="Genomic_DNA"/>
</dbReference>
<accession>A0A395IX80</accession>
<dbReference type="OrthoDB" id="3473305at2759"/>
<dbReference type="PANTHER" id="PTHR35910">
    <property type="entry name" value="2EXR DOMAIN-CONTAINING PROTEIN"/>
    <property type="match status" value="1"/>
</dbReference>
<protein>
    <recommendedName>
        <fullName evidence="1">2EXR domain-containing protein</fullName>
    </recommendedName>
</protein>
<gene>
    <name evidence="2" type="ORF">DID88_001782</name>
</gene>
<dbReference type="InterPro" id="IPR045518">
    <property type="entry name" value="2EXR"/>
</dbReference>
<dbReference type="AlphaFoldDB" id="A0A395IX80"/>
<dbReference type="PANTHER" id="PTHR35910:SF6">
    <property type="entry name" value="2EXR DOMAIN-CONTAINING PROTEIN"/>
    <property type="match status" value="1"/>
</dbReference>
<organism evidence="2 3">
    <name type="scientific">Monilinia fructigena</name>
    <dbReference type="NCBI Taxonomy" id="38457"/>
    <lineage>
        <taxon>Eukaryota</taxon>
        <taxon>Fungi</taxon>
        <taxon>Dikarya</taxon>
        <taxon>Ascomycota</taxon>
        <taxon>Pezizomycotina</taxon>
        <taxon>Leotiomycetes</taxon>
        <taxon>Helotiales</taxon>
        <taxon>Sclerotiniaceae</taxon>
        <taxon>Monilinia</taxon>
    </lineage>
</organism>
<dbReference type="Pfam" id="PF20150">
    <property type="entry name" value="2EXR"/>
    <property type="match status" value="1"/>
</dbReference>
<evidence type="ECO:0000313" key="2">
    <source>
        <dbReference type="EMBL" id="RAL64751.1"/>
    </source>
</evidence>
<name>A0A395IX80_9HELO</name>
<sequence length="348" mass="41324">MKILSLETEREKNKIGYLDDLQRIQMDIKLDTVSKWPNQKFDIILKKHRSHKDYDGIIELIQNLDLYELQSFLSQGLACRSLSEYRSLKYPQNESKPRVQLEVGDRAFPSFKRLPVELRLDIWEYVFAEDLLPKVHHLNNTDRNTGKITDSITSHVPFSNIVHVCKESREWYLYRTHNVWAFGTYFNFHSDIIYLTKQIEGSKVLYESLLSNPHMMKVQNLAMRRTYLTDNPQKTSTHIEAFALIREKLSSLKNIYVVMNEIRDSTIIDNDKDIKFKHLSAIQKRKWIDVGYARTWLRWLNERMMERGYRSLDSHFVMVGTKCEDILSAQYGEITFERKIRDGTLELF</sequence>
<comment type="caution">
    <text evidence="2">The sequence shown here is derived from an EMBL/GenBank/DDBJ whole genome shotgun (WGS) entry which is preliminary data.</text>
</comment>
<feature type="domain" description="2EXR" evidence="1">
    <location>
        <begin position="108"/>
        <end position="193"/>
    </location>
</feature>
<evidence type="ECO:0000259" key="1">
    <source>
        <dbReference type="Pfam" id="PF20150"/>
    </source>
</evidence>
<dbReference type="Proteomes" id="UP000249056">
    <property type="component" value="Unassembled WGS sequence"/>
</dbReference>
<proteinExistence type="predicted"/>
<keyword evidence="3" id="KW-1185">Reference proteome</keyword>
<evidence type="ECO:0000313" key="3">
    <source>
        <dbReference type="Proteomes" id="UP000249056"/>
    </source>
</evidence>